<gene>
    <name evidence="2" type="ORF">Cch01nite_12890</name>
</gene>
<name>A0A919P1K7_9CELL</name>
<keyword evidence="1" id="KW-1133">Transmembrane helix</keyword>
<feature type="transmembrane region" description="Helical" evidence="1">
    <location>
        <begin position="331"/>
        <end position="350"/>
    </location>
</feature>
<feature type="transmembrane region" description="Helical" evidence="1">
    <location>
        <begin position="90"/>
        <end position="110"/>
    </location>
</feature>
<dbReference type="PANTHER" id="PTHR36840">
    <property type="entry name" value="BLL5714 PROTEIN"/>
    <property type="match status" value="1"/>
</dbReference>
<dbReference type="Proteomes" id="UP000632740">
    <property type="component" value="Unassembled WGS sequence"/>
</dbReference>
<dbReference type="RefSeq" id="WP_203750196.1">
    <property type="nucleotide sequence ID" value="NZ_BONK01000004.1"/>
</dbReference>
<organism evidence="2 3">
    <name type="scientific">Cellulomonas chitinilytica</name>
    <dbReference type="NCBI Taxonomy" id="398759"/>
    <lineage>
        <taxon>Bacteria</taxon>
        <taxon>Bacillati</taxon>
        <taxon>Actinomycetota</taxon>
        <taxon>Actinomycetes</taxon>
        <taxon>Micrococcales</taxon>
        <taxon>Cellulomonadaceae</taxon>
        <taxon>Cellulomonas</taxon>
    </lineage>
</organism>
<sequence>MRIRGAAADAARTTPTAAQGRRATRVTTVELLFDLVFVVTIAQLATTVSHDPGWSSAGRAGLLLVVVWWMYDAFAWLTNQATPDTPAVRLLFIAAMAAFLVLSLAIPDALAGSSVLFGVAYAVIALVHGGLFIALGGVTSARVMLRVMPINVGIGALIGVAGLVEGPWHTVLSLAPVALIVLAAAIARRSPFDLVAEHFVERHGLLMIIALGESVVSVGAGAGEHGFDTGTVLGAVLVVGVIAALWWCYFSGDDERATLAFGAVEPRRRTTAALRAFYVDHLLMLFGLVLLGAGLHLALEDALHLPTATTGWLVGAGVALFLVGDADYRRYLGLGAWWFRAGGAAAALLVGGLAPLVPAVVVVAALGLVVVATIAVDVRRE</sequence>
<feature type="transmembrane region" description="Helical" evidence="1">
    <location>
        <begin position="232"/>
        <end position="250"/>
    </location>
</feature>
<feature type="transmembrane region" description="Helical" evidence="1">
    <location>
        <begin position="143"/>
        <end position="164"/>
    </location>
</feature>
<reference evidence="2" key="1">
    <citation type="submission" date="2021-01" db="EMBL/GenBank/DDBJ databases">
        <title>Whole genome shotgun sequence of Cellulomonas chitinilytica NBRC 110799.</title>
        <authorList>
            <person name="Komaki H."/>
            <person name="Tamura T."/>
        </authorList>
    </citation>
    <scope>NUCLEOTIDE SEQUENCE</scope>
    <source>
        <strain evidence="2">NBRC 110799</strain>
    </source>
</reference>
<proteinExistence type="predicted"/>
<feature type="transmembrane region" description="Helical" evidence="1">
    <location>
        <begin position="305"/>
        <end position="324"/>
    </location>
</feature>
<evidence type="ECO:0000256" key="1">
    <source>
        <dbReference type="SAM" id="Phobius"/>
    </source>
</evidence>
<feature type="transmembrane region" description="Helical" evidence="1">
    <location>
        <begin position="199"/>
        <end position="220"/>
    </location>
</feature>
<dbReference type="InterPro" id="IPR010640">
    <property type="entry name" value="Low_temperature_requirement_A"/>
</dbReference>
<feature type="transmembrane region" description="Helical" evidence="1">
    <location>
        <begin position="31"/>
        <end position="48"/>
    </location>
</feature>
<dbReference type="AlphaFoldDB" id="A0A919P1K7"/>
<keyword evidence="1" id="KW-0812">Transmembrane</keyword>
<keyword evidence="1" id="KW-0472">Membrane</keyword>
<feature type="transmembrane region" description="Helical" evidence="1">
    <location>
        <begin position="170"/>
        <end position="187"/>
    </location>
</feature>
<feature type="transmembrane region" description="Helical" evidence="1">
    <location>
        <begin position="116"/>
        <end position="136"/>
    </location>
</feature>
<protein>
    <recommendedName>
        <fullName evidence="4">Low temperature requirement protein A</fullName>
    </recommendedName>
</protein>
<comment type="caution">
    <text evidence="2">The sequence shown here is derived from an EMBL/GenBank/DDBJ whole genome shotgun (WGS) entry which is preliminary data.</text>
</comment>
<feature type="transmembrane region" description="Helical" evidence="1">
    <location>
        <begin position="60"/>
        <end position="78"/>
    </location>
</feature>
<accession>A0A919P1K7</accession>
<dbReference type="EMBL" id="BONK01000004">
    <property type="protein sequence ID" value="GIG20565.1"/>
    <property type="molecule type" value="Genomic_DNA"/>
</dbReference>
<evidence type="ECO:0000313" key="3">
    <source>
        <dbReference type="Proteomes" id="UP000632740"/>
    </source>
</evidence>
<feature type="transmembrane region" description="Helical" evidence="1">
    <location>
        <begin position="356"/>
        <end position="376"/>
    </location>
</feature>
<feature type="transmembrane region" description="Helical" evidence="1">
    <location>
        <begin position="277"/>
        <end position="299"/>
    </location>
</feature>
<evidence type="ECO:0000313" key="2">
    <source>
        <dbReference type="EMBL" id="GIG20565.1"/>
    </source>
</evidence>
<dbReference type="Pfam" id="PF06772">
    <property type="entry name" value="LtrA"/>
    <property type="match status" value="1"/>
</dbReference>
<dbReference type="PANTHER" id="PTHR36840:SF1">
    <property type="entry name" value="BLL5714 PROTEIN"/>
    <property type="match status" value="1"/>
</dbReference>
<evidence type="ECO:0008006" key="4">
    <source>
        <dbReference type="Google" id="ProtNLM"/>
    </source>
</evidence>
<keyword evidence="3" id="KW-1185">Reference proteome</keyword>